<dbReference type="Proteomes" id="UP000028703">
    <property type="component" value="Unassembled WGS sequence"/>
</dbReference>
<dbReference type="eggNOG" id="ENOG502ZM7X">
    <property type="taxonomic scope" value="Bacteria"/>
</dbReference>
<evidence type="ECO:0000313" key="1">
    <source>
        <dbReference type="EMBL" id="KFE99002.1"/>
    </source>
</evidence>
<reference evidence="1 2" key="1">
    <citation type="submission" date="2014-07" db="EMBL/GenBank/DDBJ databases">
        <title>Genome of Chryseobacterium luteum DSM 18605.</title>
        <authorList>
            <person name="Stropko S.J."/>
            <person name="Pipes S.E."/>
            <person name="Newman J.D."/>
        </authorList>
    </citation>
    <scope>NUCLEOTIDE SEQUENCE [LARGE SCALE GENOMIC DNA]</scope>
    <source>
        <strain evidence="1 2">DSM 18605</strain>
    </source>
</reference>
<proteinExistence type="predicted"/>
<accession>A0A085Z3I9</accession>
<sequence length="212" mass="24292">MVKVLILDLEKIKSQKTINNAIKTTSYEIIKTSMSIVIATLVQNKEINIFADRRMIEEEMSGSHYKIHEIQKIYKLSDTILFGMTGDAEWGIQLANALSIHELPSQLIQNIRSFKITPKDHSTFILGGKYDDGDLFLFGYKTKGGELFRKNESECIIASPNLELSNACADLYLHYKEMGYSEEQNCIETIKFAASQEPKYISEDFNHFQILY</sequence>
<organism evidence="1 2">
    <name type="scientific">Chryseobacterium luteum</name>
    <dbReference type="NCBI Taxonomy" id="421531"/>
    <lineage>
        <taxon>Bacteria</taxon>
        <taxon>Pseudomonadati</taxon>
        <taxon>Bacteroidota</taxon>
        <taxon>Flavobacteriia</taxon>
        <taxon>Flavobacteriales</taxon>
        <taxon>Weeksellaceae</taxon>
        <taxon>Chryseobacterium group</taxon>
        <taxon>Chryseobacterium</taxon>
    </lineage>
</organism>
<name>A0A085Z3I9_9FLAO</name>
<dbReference type="RefSeq" id="WP_034707142.1">
    <property type="nucleotide sequence ID" value="NZ_JPRO01000020.1"/>
</dbReference>
<dbReference type="AlphaFoldDB" id="A0A085Z3I9"/>
<evidence type="ECO:0000313" key="2">
    <source>
        <dbReference type="Proteomes" id="UP000028703"/>
    </source>
</evidence>
<dbReference type="STRING" id="421531.IX38_18330"/>
<keyword evidence="2" id="KW-1185">Reference proteome</keyword>
<gene>
    <name evidence="1" type="ORF">IX38_18330</name>
</gene>
<protein>
    <submittedName>
        <fullName evidence="1">Uncharacterized protein</fullName>
    </submittedName>
</protein>
<dbReference type="EMBL" id="JPRO01000020">
    <property type="protein sequence ID" value="KFE99002.1"/>
    <property type="molecule type" value="Genomic_DNA"/>
</dbReference>
<comment type="caution">
    <text evidence="1">The sequence shown here is derived from an EMBL/GenBank/DDBJ whole genome shotgun (WGS) entry which is preliminary data.</text>
</comment>